<reference evidence="6 7" key="1">
    <citation type="submission" date="2012-09" db="EMBL/GenBank/DDBJ databases">
        <title>Genome Sequence of Bacillus sp. DW5-4.</title>
        <authorList>
            <person name="Lai Q."/>
            <person name="Liu Y."/>
            <person name="Shao Z."/>
        </authorList>
    </citation>
    <scope>NUCLEOTIDE SEQUENCE [LARGE SCALE GENOMIC DNA]</scope>
    <source>
        <strain evidence="6 7">DW5-4</strain>
    </source>
</reference>
<accession>A0A081LFX7</accession>
<dbReference type="InterPro" id="IPR008927">
    <property type="entry name" value="6-PGluconate_DH-like_C_sf"/>
</dbReference>
<dbReference type="eggNOG" id="COG0246">
    <property type="taxonomic scope" value="Bacteria"/>
</dbReference>
<dbReference type="EMBL" id="JOTP01000001">
    <property type="protein sequence ID" value="KEP28153.1"/>
    <property type="molecule type" value="Genomic_DNA"/>
</dbReference>
<dbReference type="RefSeq" id="WP_034316869.1">
    <property type="nucleotide sequence ID" value="NZ_JOTP01000001.1"/>
</dbReference>
<dbReference type="InterPro" id="IPR036291">
    <property type="entry name" value="NAD(P)-bd_dom_sf"/>
</dbReference>
<dbReference type="EC" id="1.1.1.58" evidence="6"/>
<evidence type="ECO:0000256" key="3">
    <source>
        <dbReference type="ARBA" id="ARBA00048615"/>
    </source>
</evidence>
<keyword evidence="2" id="KW-0520">NAD</keyword>
<dbReference type="InterPro" id="IPR000669">
    <property type="entry name" value="Mannitol_DH"/>
</dbReference>
<dbReference type="Proteomes" id="UP000028091">
    <property type="component" value="Unassembled WGS sequence"/>
</dbReference>
<evidence type="ECO:0000313" key="7">
    <source>
        <dbReference type="Proteomes" id="UP000028091"/>
    </source>
</evidence>
<sequence length="485" mass="55433">MKRLSKAIYPAAEYPETILQIGEGNFMRGFINWHIQKLNDCTDFKGRAVVVPPRKGSVTALNEQDGLYTLCIQGYHDQKEMNERMVIQSISRGISTYTDYEGFLHVAENPDLRFVFSNTTEAGLVLRKEDRLEDRPQASFPGKLTAFLYQRFKAFSGDEQKGLIILPCELVEHNGDRLEEYVIGMADEWDLPPAFITWIKEANTFCNTLVDRIVPGFSQEAAEAVQKEEGYMDELLVTAEYYHLFVIEAPAFVEKELPFQEAGLNVLFVEDIAPYRMSKVRILNGAHTAMVPIAYSCGLETVKEAVEDEHVGPFIRHMLEEEVLPGLKLPEDELVLYTQSVWDRFCNPFVKHQLLDIALNGVSKFQTRILPSLLDYVVLKKQLPMKLVFSLSSLIYFYRASADKVKDDETVMTLMKEAWEEENHSNDTIAVHILSNEQLWGRDLTDIEGLSHAVADQLTFIQEHGMRAAVHRMLHHQYESQGEKA</sequence>
<organism evidence="6 7">
    <name type="scientific">Bacillus zhangzhouensis</name>
    <dbReference type="NCBI Taxonomy" id="1178540"/>
    <lineage>
        <taxon>Bacteria</taxon>
        <taxon>Bacillati</taxon>
        <taxon>Bacillota</taxon>
        <taxon>Bacilli</taxon>
        <taxon>Bacillales</taxon>
        <taxon>Bacillaceae</taxon>
        <taxon>Bacillus</taxon>
    </lineage>
</organism>
<dbReference type="AlphaFoldDB" id="A0A081LFX7"/>
<dbReference type="Gene3D" id="3.40.50.720">
    <property type="entry name" value="NAD(P)-binding Rossmann-like Domain"/>
    <property type="match status" value="1"/>
</dbReference>
<keyword evidence="7" id="KW-1185">Reference proteome</keyword>
<feature type="domain" description="Mannitol dehydrogenase N-terminal" evidence="4">
    <location>
        <begin position="17"/>
        <end position="258"/>
    </location>
</feature>
<dbReference type="GO" id="GO:0019592">
    <property type="term" value="P:mannitol catabolic process"/>
    <property type="evidence" value="ECO:0007669"/>
    <property type="project" value="TreeGrafter"/>
</dbReference>
<dbReference type="GO" id="GO:0005829">
    <property type="term" value="C:cytosol"/>
    <property type="evidence" value="ECO:0007669"/>
    <property type="project" value="TreeGrafter"/>
</dbReference>
<comment type="caution">
    <text evidence="6">The sequence shown here is derived from an EMBL/GenBank/DDBJ whole genome shotgun (WGS) entry which is preliminary data.</text>
</comment>
<dbReference type="Pfam" id="PF01232">
    <property type="entry name" value="Mannitol_dh"/>
    <property type="match status" value="1"/>
</dbReference>
<name>A0A081LFX7_9BACI</name>
<keyword evidence="1 6" id="KW-0560">Oxidoreductase</keyword>
<dbReference type="GO" id="GO:0019698">
    <property type="term" value="P:D-galacturonate catabolic process"/>
    <property type="evidence" value="ECO:0007669"/>
    <property type="project" value="TreeGrafter"/>
</dbReference>
<dbReference type="PANTHER" id="PTHR30524:SF0">
    <property type="entry name" value="ALTRONATE OXIDOREDUCTASE-RELATED"/>
    <property type="match status" value="1"/>
</dbReference>
<dbReference type="PANTHER" id="PTHR30524">
    <property type="entry name" value="MANNITOL-1-PHOSPHATE 5-DEHYDROGENASE"/>
    <property type="match status" value="1"/>
</dbReference>
<dbReference type="SUPFAM" id="SSF51735">
    <property type="entry name" value="NAD(P)-binding Rossmann-fold domains"/>
    <property type="match status" value="1"/>
</dbReference>
<feature type="domain" description="Mannitol dehydrogenase C-terminal" evidence="5">
    <location>
        <begin position="271"/>
        <end position="459"/>
    </location>
</feature>
<dbReference type="SUPFAM" id="SSF48179">
    <property type="entry name" value="6-phosphogluconate dehydrogenase C-terminal domain-like"/>
    <property type="match status" value="1"/>
</dbReference>
<dbReference type="NCBIfam" id="NF002969">
    <property type="entry name" value="PRK03643.1"/>
    <property type="match status" value="1"/>
</dbReference>
<evidence type="ECO:0000259" key="5">
    <source>
        <dbReference type="Pfam" id="PF08125"/>
    </source>
</evidence>
<dbReference type="GO" id="GO:0008926">
    <property type="term" value="F:mannitol-1-phosphate 5-dehydrogenase activity"/>
    <property type="evidence" value="ECO:0007669"/>
    <property type="project" value="UniProtKB-EC"/>
</dbReference>
<protein>
    <submittedName>
        <fullName evidence="6">Altronate oxidoreductase</fullName>
        <ecNumber evidence="6">1.1.1.58</ecNumber>
    </submittedName>
</protein>
<gene>
    <name evidence="6" type="ORF">BA70_00755</name>
</gene>
<dbReference type="InterPro" id="IPR013131">
    <property type="entry name" value="Mannitol_DH_N"/>
</dbReference>
<dbReference type="PRINTS" id="PR00084">
    <property type="entry name" value="MTLDHDRGNASE"/>
</dbReference>
<dbReference type="Pfam" id="PF08125">
    <property type="entry name" value="Mannitol_dh_C"/>
    <property type="match status" value="1"/>
</dbReference>
<dbReference type="GO" id="GO:0009026">
    <property type="term" value="F:tagaturonate reductase activity"/>
    <property type="evidence" value="ECO:0007669"/>
    <property type="project" value="UniProtKB-EC"/>
</dbReference>
<proteinExistence type="predicted"/>
<dbReference type="OrthoDB" id="9768714at2"/>
<dbReference type="InterPro" id="IPR013328">
    <property type="entry name" value="6PGD_dom2"/>
</dbReference>
<evidence type="ECO:0000313" key="6">
    <source>
        <dbReference type="EMBL" id="KEP28153.1"/>
    </source>
</evidence>
<evidence type="ECO:0000256" key="1">
    <source>
        <dbReference type="ARBA" id="ARBA00023002"/>
    </source>
</evidence>
<comment type="catalytic activity">
    <reaction evidence="3">
        <text>D-mannitol 1-phosphate + NAD(+) = beta-D-fructose 6-phosphate + NADH + H(+)</text>
        <dbReference type="Rhea" id="RHEA:19661"/>
        <dbReference type="ChEBI" id="CHEBI:15378"/>
        <dbReference type="ChEBI" id="CHEBI:57540"/>
        <dbReference type="ChEBI" id="CHEBI:57634"/>
        <dbReference type="ChEBI" id="CHEBI:57945"/>
        <dbReference type="ChEBI" id="CHEBI:61381"/>
        <dbReference type="EC" id="1.1.1.17"/>
    </reaction>
</comment>
<evidence type="ECO:0000256" key="2">
    <source>
        <dbReference type="ARBA" id="ARBA00023027"/>
    </source>
</evidence>
<dbReference type="Gene3D" id="1.10.1040.10">
    <property type="entry name" value="N-(1-d-carboxylethyl)-l-norvaline Dehydrogenase, domain 2"/>
    <property type="match status" value="1"/>
</dbReference>
<evidence type="ECO:0000259" key="4">
    <source>
        <dbReference type="Pfam" id="PF01232"/>
    </source>
</evidence>
<dbReference type="InterPro" id="IPR013118">
    <property type="entry name" value="Mannitol_DH_C"/>
</dbReference>